<dbReference type="PANTHER" id="PTHR14413:SF16">
    <property type="entry name" value="LARGE RIBOSOMAL SUBUNIT PROTEIN BL17M"/>
    <property type="match status" value="1"/>
</dbReference>
<dbReference type="Pfam" id="PF01196">
    <property type="entry name" value="Ribosomal_L17"/>
    <property type="match status" value="1"/>
</dbReference>
<protein>
    <recommendedName>
        <fullName evidence="5">50S ribosomal protein L17</fullName>
    </recommendedName>
</protein>
<sequence>MASSLIEHKRIRTTHQKAIALKRFIEPMITKAKNATLHNRRQVLKSLNDQTAVKTLFDVIGPSYAQRPGGYTRIIKLGSRVNDAAKMSLIEFVDKKNLEDSVVEEQVSEELESEEN</sequence>
<dbReference type="NCBIfam" id="TIGR00059">
    <property type="entry name" value="L17"/>
    <property type="match status" value="1"/>
</dbReference>
<keyword evidence="2" id="KW-0689">Ribosomal protein</keyword>
<evidence type="ECO:0000256" key="3">
    <source>
        <dbReference type="ARBA" id="ARBA00023274"/>
    </source>
</evidence>
<evidence type="ECO:0008006" key="5">
    <source>
        <dbReference type="Google" id="ProtNLM"/>
    </source>
</evidence>
<organism evidence="4">
    <name type="scientific">marine metagenome</name>
    <dbReference type="NCBI Taxonomy" id="408172"/>
    <lineage>
        <taxon>unclassified sequences</taxon>
        <taxon>metagenomes</taxon>
        <taxon>ecological metagenomes</taxon>
    </lineage>
</organism>
<reference evidence="4" key="1">
    <citation type="submission" date="2018-05" db="EMBL/GenBank/DDBJ databases">
        <authorList>
            <person name="Lanie J.A."/>
            <person name="Ng W.-L."/>
            <person name="Kazmierczak K.M."/>
            <person name="Andrzejewski T.M."/>
            <person name="Davidsen T.M."/>
            <person name="Wayne K.J."/>
            <person name="Tettelin H."/>
            <person name="Glass J.I."/>
            <person name="Rusch D."/>
            <person name="Podicherti R."/>
            <person name="Tsui H.-C.T."/>
            <person name="Winkler M.E."/>
        </authorList>
    </citation>
    <scope>NUCLEOTIDE SEQUENCE</scope>
</reference>
<dbReference type="EMBL" id="UINC01001138">
    <property type="protein sequence ID" value="SUZ71968.1"/>
    <property type="molecule type" value="Genomic_DNA"/>
</dbReference>
<dbReference type="GO" id="GO:0006412">
    <property type="term" value="P:translation"/>
    <property type="evidence" value="ECO:0007669"/>
    <property type="project" value="InterPro"/>
</dbReference>
<dbReference type="InterPro" id="IPR000456">
    <property type="entry name" value="Ribosomal_bL17"/>
</dbReference>
<evidence type="ECO:0000313" key="4">
    <source>
        <dbReference type="EMBL" id="SUZ71968.1"/>
    </source>
</evidence>
<dbReference type="GO" id="GO:0003735">
    <property type="term" value="F:structural constituent of ribosome"/>
    <property type="evidence" value="ECO:0007669"/>
    <property type="project" value="InterPro"/>
</dbReference>
<dbReference type="SUPFAM" id="SSF64263">
    <property type="entry name" value="Prokaryotic ribosomal protein L17"/>
    <property type="match status" value="1"/>
</dbReference>
<proteinExistence type="inferred from homology"/>
<dbReference type="GO" id="GO:0022625">
    <property type="term" value="C:cytosolic large ribosomal subunit"/>
    <property type="evidence" value="ECO:0007669"/>
    <property type="project" value="TreeGrafter"/>
</dbReference>
<dbReference type="PANTHER" id="PTHR14413">
    <property type="entry name" value="RIBOSOMAL PROTEIN L17"/>
    <property type="match status" value="1"/>
</dbReference>
<dbReference type="InterPro" id="IPR036373">
    <property type="entry name" value="Ribosomal_bL17_sf"/>
</dbReference>
<keyword evidence="3" id="KW-0687">Ribonucleoprotein</keyword>
<gene>
    <name evidence="4" type="ORF">METZ01_LOCUS24822</name>
</gene>
<comment type="similarity">
    <text evidence="1">Belongs to the bacterial ribosomal protein bL17 family.</text>
</comment>
<accession>A0A381PZ77</accession>
<dbReference type="AlphaFoldDB" id="A0A381PZ77"/>
<evidence type="ECO:0000256" key="1">
    <source>
        <dbReference type="ARBA" id="ARBA00008777"/>
    </source>
</evidence>
<evidence type="ECO:0000256" key="2">
    <source>
        <dbReference type="ARBA" id="ARBA00022980"/>
    </source>
</evidence>
<name>A0A381PZ77_9ZZZZ</name>
<dbReference type="Gene3D" id="3.90.1030.10">
    <property type="entry name" value="Ribosomal protein L17"/>
    <property type="match status" value="1"/>
</dbReference>